<gene>
    <name evidence="7" type="ORF">PSAL00342_LOCUS1898</name>
</gene>
<keyword evidence="4" id="KW-0547">Nucleotide-binding</keyword>
<keyword evidence="5 6" id="KW-0418">Kinase</keyword>
<organism evidence="7">
    <name type="scientific">Picocystis salinarum</name>
    <dbReference type="NCBI Taxonomy" id="88271"/>
    <lineage>
        <taxon>Eukaryota</taxon>
        <taxon>Viridiplantae</taxon>
        <taxon>Chlorophyta</taxon>
        <taxon>Picocystophyceae</taxon>
        <taxon>Picocystales</taxon>
        <taxon>Picocystaceae</taxon>
        <taxon>Picocystis</taxon>
    </lineage>
</organism>
<name>A0A7S3XCV0_9CHLO</name>
<evidence type="ECO:0000256" key="1">
    <source>
        <dbReference type="ARBA" id="ARBA00007220"/>
    </source>
</evidence>
<dbReference type="GO" id="GO:0005524">
    <property type="term" value="F:ATP binding"/>
    <property type="evidence" value="ECO:0007669"/>
    <property type="project" value="InterPro"/>
</dbReference>
<accession>A0A7S3XCV0</accession>
<comment type="similarity">
    <text evidence="1 6">Belongs to the adenylate kinase family.</text>
</comment>
<keyword evidence="3 6" id="KW-0808">Transferase</keyword>
<dbReference type="GO" id="GO:0004017">
    <property type="term" value="F:AMP kinase activity"/>
    <property type="evidence" value="ECO:0007669"/>
    <property type="project" value="UniProtKB-EC"/>
</dbReference>
<dbReference type="EC" id="2.7.4.3" evidence="2"/>
<sequence>MAFHRVWTRFSPSVSPVDPSTPANGRDARFVVSRREETPWWLNRPRVGASSEHCVGKLEEESFRRRMARRIWHARRRTMAAWTRFGVQRMEDLGCETVGKIREARQEAERDPIHLAFLGPPGVGKGTYASRIAALLDLEHISAGEVVRRRVKERDCDPTLRQDMENGQLLPDEVVSEFVVDRIRENRRRGMLGYVLDGFPRTLKQAKFFAVEENLHAVFHLHMREEALLIKLLGRRRCSHCGKEYNIGDVDLPAKDGRPSVRLLPLSPPGKCTEHLTRRIDDTPDTIRRRFSIYNETHRPILQFYKEIGVLHDFEIVAGIPETLPVLVDACLQAIDTGRHEREAYTDQTK</sequence>
<reference evidence="7" key="1">
    <citation type="submission" date="2021-01" db="EMBL/GenBank/DDBJ databases">
        <authorList>
            <person name="Corre E."/>
            <person name="Pelletier E."/>
            <person name="Niang G."/>
            <person name="Scheremetjew M."/>
            <person name="Finn R."/>
            <person name="Kale V."/>
            <person name="Holt S."/>
            <person name="Cochrane G."/>
            <person name="Meng A."/>
            <person name="Brown T."/>
            <person name="Cohen L."/>
        </authorList>
    </citation>
    <scope>NUCLEOTIDE SEQUENCE</scope>
    <source>
        <strain evidence="7">CCMP1897</strain>
    </source>
</reference>
<dbReference type="CDD" id="cd01428">
    <property type="entry name" value="ADK"/>
    <property type="match status" value="1"/>
</dbReference>
<dbReference type="SUPFAM" id="SSF52540">
    <property type="entry name" value="P-loop containing nucleoside triphosphate hydrolases"/>
    <property type="match status" value="1"/>
</dbReference>
<proteinExistence type="inferred from homology"/>
<dbReference type="PRINTS" id="PR00094">
    <property type="entry name" value="ADENYLTKNASE"/>
</dbReference>
<dbReference type="InterPro" id="IPR033690">
    <property type="entry name" value="Adenylat_kinase_CS"/>
</dbReference>
<protein>
    <recommendedName>
        <fullName evidence="2">adenylate kinase</fullName>
        <ecNumber evidence="2">2.7.4.3</ecNumber>
    </recommendedName>
</protein>
<dbReference type="InterPro" id="IPR000850">
    <property type="entry name" value="Adenylat/UMP-CMP_kin"/>
</dbReference>
<evidence type="ECO:0000256" key="6">
    <source>
        <dbReference type="RuleBase" id="RU003330"/>
    </source>
</evidence>
<dbReference type="EMBL" id="HBIS01002132">
    <property type="protein sequence ID" value="CAE0608081.1"/>
    <property type="molecule type" value="Transcribed_RNA"/>
</dbReference>
<dbReference type="Pfam" id="PF00406">
    <property type="entry name" value="ADK"/>
    <property type="match status" value="1"/>
</dbReference>
<evidence type="ECO:0000256" key="3">
    <source>
        <dbReference type="ARBA" id="ARBA00022679"/>
    </source>
</evidence>
<dbReference type="InterPro" id="IPR027417">
    <property type="entry name" value="P-loop_NTPase"/>
</dbReference>
<evidence type="ECO:0000256" key="2">
    <source>
        <dbReference type="ARBA" id="ARBA00012955"/>
    </source>
</evidence>
<dbReference type="PANTHER" id="PTHR23359">
    <property type="entry name" value="NUCLEOTIDE KINASE"/>
    <property type="match status" value="1"/>
</dbReference>
<evidence type="ECO:0000256" key="4">
    <source>
        <dbReference type="ARBA" id="ARBA00022741"/>
    </source>
</evidence>
<evidence type="ECO:0000256" key="5">
    <source>
        <dbReference type="ARBA" id="ARBA00022777"/>
    </source>
</evidence>
<dbReference type="AlphaFoldDB" id="A0A7S3XCV0"/>
<dbReference type="HAMAP" id="MF_00235">
    <property type="entry name" value="Adenylate_kinase_Adk"/>
    <property type="match status" value="1"/>
</dbReference>
<evidence type="ECO:0000313" key="7">
    <source>
        <dbReference type="EMBL" id="CAE0608081.1"/>
    </source>
</evidence>
<dbReference type="Gene3D" id="3.40.50.300">
    <property type="entry name" value="P-loop containing nucleotide triphosphate hydrolases"/>
    <property type="match status" value="1"/>
</dbReference>
<dbReference type="PROSITE" id="PS00113">
    <property type="entry name" value="ADENYLATE_KINASE"/>
    <property type="match status" value="1"/>
</dbReference>